<accession>A0A7J7DSI3</accession>
<proteinExistence type="predicted"/>
<dbReference type="InterPro" id="IPR009057">
    <property type="entry name" value="Homeodomain-like_sf"/>
</dbReference>
<dbReference type="InterPro" id="IPR017930">
    <property type="entry name" value="Myb_dom"/>
</dbReference>
<sequence>MSTENYSEEMSVKKGPWTPEEDQKLVDYIGKSGHGSWSALPKLAGLNRCGKSCRLRWTNYLRPDIKRGKFSDEEEHTIINLHGALGNKWATIATHLPGRTDNEIKNFWNTNLRKKLIQMGIDPVTHRPRISDDHYLNINGVLSNLPQLLATAKLLNICNVLSTTTPPLPPPPSVEPLNLLMMTNSHHSLVHQNYSNFPIFEPYQGLSITDYDPRMKQHDGSLYDPSSILPPLVSSPSTDQCSTVNNCQINPNGISNIPSSASTKFEGLGVFMDDIEASDESYWRNIIME</sequence>
<comment type="caution">
    <text evidence="7">The sequence shown here is derived from an EMBL/GenBank/DDBJ whole genome shotgun (WGS) entry which is preliminary data.</text>
</comment>
<dbReference type="InterPro" id="IPR001005">
    <property type="entry name" value="SANT/Myb"/>
</dbReference>
<evidence type="ECO:0000256" key="4">
    <source>
        <dbReference type="ARBA" id="ARBA00023242"/>
    </source>
</evidence>
<comment type="subcellular location">
    <subcellularLocation>
        <location evidence="1">Nucleus</location>
    </subcellularLocation>
</comment>
<dbReference type="InterPro" id="IPR015495">
    <property type="entry name" value="Myb_TF_plants"/>
</dbReference>
<keyword evidence="3" id="KW-0238">DNA-binding</keyword>
<dbReference type="AlphaFoldDB" id="A0A7J7DSI3"/>
<name>A0A7J7DSI3_TRIWF</name>
<feature type="domain" description="Myb-like" evidence="5">
    <location>
        <begin position="62"/>
        <end position="112"/>
    </location>
</feature>
<gene>
    <name evidence="7" type="ORF">HS088_TW04G01214</name>
</gene>
<dbReference type="SUPFAM" id="SSF46689">
    <property type="entry name" value="Homeodomain-like"/>
    <property type="match status" value="1"/>
</dbReference>
<evidence type="ECO:0000256" key="1">
    <source>
        <dbReference type="ARBA" id="ARBA00004123"/>
    </source>
</evidence>
<evidence type="ECO:0000259" key="5">
    <source>
        <dbReference type="PROSITE" id="PS50090"/>
    </source>
</evidence>
<evidence type="ECO:0000256" key="3">
    <source>
        <dbReference type="ARBA" id="ARBA00023125"/>
    </source>
</evidence>
<dbReference type="FunFam" id="1.10.10.60:FF:000349">
    <property type="entry name" value="Transcription factor MYB39"/>
    <property type="match status" value="1"/>
</dbReference>
<dbReference type="PANTHER" id="PTHR47994">
    <property type="entry name" value="F14D16.11-RELATED"/>
    <property type="match status" value="1"/>
</dbReference>
<evidence type="ECO:0000313" key="7">
    <source>
        <dbReference type="EMBL" id="KAF5749249.1"/>
    </source>
</evidence>
<keyword evidence="4" id="KW-0539">Nucleus</keyword>
<keyword evidence="2" id="KW-0677">Repeat</keyword>
<dbReference type="GO" id="GO:0005634">
    <property type="term" value="C:nucleus"/>
    <property type="evidence" value="ECO:0007669"/>
    <property type="project" value="UniProtKB-SubCell"/>
</dbReference>
<evidence type="ECO:0000256" key="2">
    <source>
        <dbReference type="ARBA" id="ARBA00022737"/>
    </source>
</evidence>
<dbReference type="GO" id="GO:0003677">
    <property type="term" value="F:DNA binding"/>
    <property type="evidence" value="ECO:0007669"/>
    <property type="project" value="UniProtKB-KW"/>
</dbReference>
<dbReference type="PANTHER" id="PTHR47994:SF5">
    <property type="entry name" value="F14D16.11-RELATED"/>
    <property type="match status" value="1"/>
</dbReference>
<organism evidence="7 8">
    <name type="scientific">Tripterygium wilfordii</name>
    <name type="common">Thunder God vine</name>
    <dbReference type="NCBI Taxonomy" id="458696"/>
    <lineage>
        <taxon>Eukaryota</taxon>
        <taxon>Viridiplantae</taxon>
        <taxon>Streptophyta</taxon>
        <taxon>Embryophyta</taxon>
        <taxon>Tracheophyta</taxon>
        <taxon>Spermatophyta</taxon>
        <taxon>Magnoliopsida</taxon>
        <taxon>eudicotyledons</taxon>
        <taxon>Gunneridae</taxon>
        <taxon>Pentapetalae</taxon>
        <taxon>rosids</taxon>
        <taxon>fabids</taxon>
        <taxon>Celastrales</taxon>
        <taxon>Celastraceae</taxon>
        <taxon>Tripterygium</taxon>
    </lineage>
</organism>
<dbReference type="FunFam" id="1.10.10.60:FF:000001">
    <property type="entry name" value="MYB-related transcription factor"/>
    <property type="match status" value="1"/>
</dbReference>
<dbReference type="InParanoid" id="A0A7J7DSI3"/>
<evidence type="ECO:0000313" key="8">
    <source>
        <dbReference type="Proteomes" id="UP000593562"/>
    </source>
</evidence>
<keyword evidence="8" id="KW-1185">Reference proteome</keyword>
<dbReference type="PROSITE" id="PS51294">
    <property type="entry name" value="HTH_MYB"/>
    <property type="match status" value="2"/>
</dbReference>
<dbReference type="SMART" id="SM00717">
    <property type="entry name" value="SANT"/>
    <property type="match status" value="2"/>
</dbReference>
<dbReference type="Gene3D" id="1.10.10.60">
    <property type="entry name" value="Homeodomain-like"/>
    <property type="match status" value="2"/>
</dbReference>
<dbReference type="Proteomes" id="UP000593562">
    <property type="component" value="Unassembled WGS sequence"/>
</dbReference>
<feature type="domain" description="Myb-like" evidence="5">
    <location>
        <begin position="9"/>
        <end position="61"/>
    </location>
</feature>
<dbReference type="Pfam" id="PF00249">
    <property type="entry name" value="Myb_DNA-binding"/>
    <property type="match status" value="2"/>
</dbReference>
<dbReference type="PROSITE" id="PS50090">
    <property type="entry name" value="MYB_LIKE"/>
    <property type="match status" value="2"/>
</dbReference>
<reference evidence="7 8" key="1">
    <citation type="journal article" date="2020" name="Nat. Commun.">
        <title>Genome of Tripterygium wilfordii and identification of cytochrome P450 involved in triptolide biosynthesis.</title>
        <authorList>
            <person name="Tu L."/>
            <person name="Su P."/>
            <person name="Zhang Z."/>
            <person name="Gao L."/>
            <person name="Wang J."/>
            <person name="Hu T."/>
            <person name="Zhou J."/>
            <person name="Zhang Y."/>
            <person name="Zhao Y."/>
            <person name="Liu Y."/>
            <person name="Song Y."/>
            <person name="Tong Y."/>
            <person name="Lu Y."/>
            <person name="Yang J."/>
            <person name="Xu C."/>
            <person name="Jia M."/>
            <person name="Peters R.J."/>
            <person name="Huang L."/>
            <person name="Gao W."/>
        </authorList>
    </citation>
    <scope>NUCLEOTIDE SEQUENCE [LARGE SCALE GENOMIC DNA]</scope>
    <source>
        <strain evidence="8">cv. XIE 37</strain>
        <tissue evidence="7">Leaf</tissue>
    </source>
</reference>
<feature type="domain" description="HTH myb-type" evidence="6">
    <location>
        <begin position="9"/>
        <end position="61"/>
    </location>
</feature>
<dbReference type="EMBL" id="JAAARO010000004">
    <property type="protein sequence ID" value="KAF5749249.1"/>
    <property type="molecule type" value="Genomic_DNA"/>
</dbReference>
<feature type="domain" description="HTH myb-type" evidence="6">
    <location>
        <begin position="62"/>
        <end position="116"/>
    </location>
</feature>
<evidence type="ECO:0000259" key="6">
    <source>
        <dbReference type="PROSITE" id="PS51294"/>
    </source>
</evidence>
<dbReference type="CDD" id="cd00167">
    <property type="entry name" value="SANT"/>
    <property type="match status" value="2"/>
</dbReference>
<protein>
    <submittedName>
        <fullName evidence="7">Uncharacterized protein</fullName>
    </submittedName>
</protein>